<dbReference type="InterPro" id="IPR023346">
    <property type="entry name" value="Lysozyme-like_dom_sf"/>
</dbReference>
<dbReference type="EMBL" id="JAJJHW010002774">
    <property type="protein sequence ID" value="KAH8366174.1"/>
    <property type="molecule type" value="Genomic_DNA"/>
</dbReference>
<dbReference type="GO" id="GO:0031640">
    <property type="term" value="P:killing of cells of another organism"/>
    <property type="evidence" value="ECO:0007669"/>
    <property type="project" value="UniProtKB-KW"/>
</dbReference>
<dbReference type="Proteomes" id="UP001200034">
    <property type="component" value="Unassembled WGS sequence"/>
</dbReference>
<evidence type="ECO:0000256" key="1">
    <source>
        <dbReference type="ARBA" id="ARBA00000632"/>
    </source>
</evidence>
<reference evidence="10" key="1">
    <citation type="journal article" date="2021" name="Mol. Ecol. Resour.">
        <title>Phylogenomic analyses of the genus Drosophila reveals genomic signals of climate adaptation.</title>
        <authorList>
            <person name="Li F."/>
            <person name="Rane R.V."/>
            <person name="Luria V."/>
            <person name="Xiong Z."/>
            <person name="Chen J."/>
            <person name="Li Z."/>
            <person name="Catullo R.A."/>
            <person name="Griffin P.C."/>
            <person name="Schiffer M."/>
            <person name="Pearce S."/>
            <person name="Lee S.F."/>
            <person name="McElroy K."/>
            <person name="Stocker A."/>
            <person name="Shirriffs J."/>
            <person name="Cockerell F."/>
            <person name="Coppin C."/>
            <person name="Sgro C.M."/>
            <person name="Karger A."/>
            <person name="Cain J.W."/>
            <person name="Weber J.A."/>
            <person name="Santpere G."/>
            <person name="Kirschner M.W."/>
            <person name="Hoffmann A.A."/>
            <person name="Oakeshott J.G."/>
            <person name="Zhang G."/>
        </authorList>
    </citation>
    <scope>NUCLEOTIDE SEQUENCE</scope>
    <source>
        <strain evidence="10">BGI-SZ-2011g</strain>
    </source>
</reference>
<sequence length="1954" mass="217665">MSPTVGRRIPFSLKLLLLLLQLQLIAGRVFERCELAGLLQQRYGLPAAQVATLVCIAQHSSDLNTAAFGGGSGPGGGSHGIFQISDVYWCSPPGQGAGCGLNCASLRDDDIADDVLCVRKIFAEHQRISGDGFTAWQAYSAYCRNDAASYVSGCGVTGGHNKALQVAASYLQPQQATAAVGYHRHEAVSTYTRPQVQGKIYSRCELAQELYYQHKLPMQQIPTWVCIAQHESSYNTAAVGRLNADGSADHGLFQISDLFWCTHDQRGGKGCRASCDQFLDSSIADDVQCIRRIHQEHTQISGDGFTAWTVYNRDCRNQRYEQVAACFAKPQVATHPNAIEHSSGAKASSYAYQFGQQSATTPNPYYRPSSKLVSYQSLQASSGASSSSSYQGNPFLRPRLPQSQIQPHPNAIGFVQKPHQVTSANPLLSYKQHTTPKQQQQTQPQYYQQQHYHQQQQHYHNTPKRAGKVYTRCELAQELYFSHKFPMQDLATWVCIAEHESSLNTAAVGRLNTDGSEDHGLFQISDLYWCTHGGGSGGKGCSIDCSRLLDSDIADDVQCIRTIHEEHTRISGDGFTAWTVYNGHCRGRKQTEISSCFDSSELATNKIKPQSNAIQPKPKPKPKGKIYNRCELAQELYHRHKLPMNEIPTWVCIAEHESSFNTAAVGRLNTDGSEDHGLFQISDLYWCSHNEGGGKACHIECDRLLDSDISDDVQCIRTIHEEHTRISGDGFTAWTVYNGHCRGRKQTEISSCFNSSELASNQITAQSNAIKQKPKPKPKPKGKIYNRCELAQELYHRHKLPMSEIPTWVCIAEHESSFNTAAVGRLNTDGSEDHGLFQISDLYWCSHNEGGGKACHIECDRLLDSDISDDVQCIRTIHEEHTRISGDGFTAWTVYNGHCRGRKQTEISSCFNSSELASNQITAQSNAIKQKPKPKPKGKIYNQCELAQELYHRHKLPMSEIPTWVCIAEHESSFNTAAVGRLNTDGSEDHGLFQISDLYWCSHNEGGGKACHIECDRLLDSDISDDVQCIRTIYEEHTRISGDGFTAWTVYNGHCRGRKPAEISSCFNSSELATNQIKPHSNAIKPKPKPKGKIYNRCELAQELYHRHKLPMSEIPTWVCIAEHESSFNTAAVGRLNTDGSEDHGLFQISDLYWCSHNEGGGKACHIECDRLLDSDISDDVQCIRTIYEEHTRISGDGFTAWTVYNGHCRHQSLAVLSDCFKGNEIDEALKSSHFAARPQQQTSATISVSPQDSSSFQTNQAPAKQPVANHPYGSNPFLQHLRPQQHSSNVKKDPPQAQQSQQIKEKISASSQGSSLCQQNLYCSNPFLHHLRPQQLQNSRPEKIVAHASTPKPSYEHNPFLNQLKAPAENSVQAASQHQPIKQSTHSQAYQSNPFLSILSKPNIVPDINRPKLSTTLKPVRPSKATLHPYVNSDSFRNEIIKFTATSPTTTTSKHVWQTTSTTQKPNTTPRPLVTPKTTSQPTTTTTRRTTLSTTAASFKSTTNRAITTRPTTTTRATQHTTTRYTTKNPTFYSTTQRITSRQTTPTSRQTMTRPTPSTYFTTPKPSTSTTRFTTARPTTRSTITRPITTRTTSHSTTTKPTSFNRSTSTLSTHFTTPRATTARTTIRSTTHRPTTTRTTIRSTTKRPTTTWTTPRLTTARSTTTRTTSRSPTLRPTTTRTTTRSTTPRSTTTRTISRSTTPRFTTTQTATRSTTLRPTTTRTTSRLTTKRTTSHSTTMYPRTTRSTSLPTAKTTQRSITRSTTPKPTISKQTTRSTTNYFRTTIASPFPTARTTFSYTTRPTTTRATTPRPTTTKPTTTKPTTLRSHTTTTRSTTKRPTTRYTTTTLRPLATSTTPRPYLFTSSKTTHRPATTSKIKTTTDPFSHPFFAKFKAAFETSHVPHSTTAKPTSNFNASPYYSKFQDNSLKVASKTVYTYNIGHNITTTTTRPYKQ</sequence>
<dbReference type="SMART" id="SM00263">
    <property type="entry name" value="LYZ1"/>
    <property type="match status" value="7"/>
</dbReference>
<dbReference type="InterPro" id="IPR019799">
    <property type="entry name" value="Glyco_hydro_22_CS"/>
</dbReference>
<feature type="compositionally biased region" description="Low complexity" evidence="7">
    <location>
        <begin position="1802"/>
        <end position="1835"/>
    </location>
</feature>
<evidence type="ECO:0000256" key="8">
    <source>
        <dbReference type="SAM" id="SignalP"/>
    </source>
</evidence>
<feature type="signal peptide" evidence="8">
    <location>
        <begin position="1"/>
        <end position="27"/>
    </location>
</feature>
<feature type="compositionally biased region" description="Polar residues" evidence="7">
    <location>
        <begin position="1239"/>
        <end position="1263"/>
    </location>
</feature>
<feature type="chain" id="PRO_5042255068" description="lysozyme" evidence="8">
    <location>
        <begin position="28"/>
        <end position="1954"/>
    </location>
</feature>
<feature type="compositionally biased region" description="Polar residues" evidence="7">
    <location>
        <begin position="1740"/>
        <end position="1773"/>
    </location>
</feature>
<evidence type="ECO:0000256" key="4">
    <source>
        <dbReference type="ARBA" id="ARBA00023157"/>
    </source>
</evidence>
<dbReference type="PANTHER" id="PTHR11407">
    <property type="entry name" value="LYSOZYME C"/>
    <property type="match status" value="1"/>
</dbReference>
<organism evidence="10 11">
    <name type="scientific">Drosophila rubida</name>
    <dbReference type="NCBI Taxonomy" id="30044"/>
    <lineage>
        <taxon>Eukaryota</taxon>
        <taxon>Metazoa</taxon>
        <taxon>Ecdysozoa</taxon>
        <taxon>Arthropoda</taxon>
        <taxon>Hexapoda</taxon>
        <taxon>Insecta</taxon>
        <taxon>Pterygota</taxon>
        <taxon>Neoptera</taxon>
        <taxon>Endopterygota</taxon>
        <taxon>Diptera</taxon>
        <taxon>Brachycera</taxon>
        <taxon>Muscomorpha</taxon>
        <taxon>Ephydroidea</taxon>
        <taxon>Drosophilidae</taxon>
        <taxon>Drosophila</taxon>
    </lineage>
</organism>
<evidence type="ECO:0000256" key="2">
    <source>
        <dbReference type="ARBA" id="ARBA00012732"/>
    </source>
</evidence>
<feature type="region of interest" description="Disordered" evidence="7">
    <location>
        <begin position="1536"/>
        <end position="1778"/>
    </location>
</feature>
<protein>
    <recommendedName>
        <fullName evidence="2">lysozyme</fullName>
        <ecNumber evidence="2">3.2.1.17</ecNumber>
    </recommendedName>
</protein>
<dbReference type="PROSITE" id="PS00128">
    <property type="entry name" value="GLYCOSYL_HYDROL_F22_1"/>
    <property type="match status" value="6"/>
</dbReference>
<dbReference type="EC" id="3.2.1.17" evidence="2"/>
<feature type="compositionally biased region" description="Low complexity" evidence="7">
    <location>
        <begin position="1613"/>
        <end position="1728"/>
    </location>
</feature>
<proteinExistence type="inferred from homology"/>
<feature type="compositionally biased region" description="Low complexity" evidence="7">
    <location>
        <begin position="1842"/>
        <end position="1860"/>
    </location>
</feature>
<evidence type="ECO:0000313" key="11">
    <source>
        <dbReference type="Proteomes" id="UP001200034"/>
    </source>
</evidence>
<dbReference type="Gene3D" id="1.10.530.10">
    <property type="match status" value="7"/>
</dbReference>
<feature type="compositionally biased region" description="Low complexity" evidence="7">
    <location>
        <begin position="383"/>
        <end position="392"/>
    </location>
</feature>
<evidence type="ECO:0000259" key="9">
    <source>
        <dbReference type="PROSITE" id="PS00128"/>
    </source>
</evidence>
<keyword evidence="5" id="KW-0326">Glycosidase</keyword>
<feature type="compositionally biased region" description="Polar residues" evidence="7">
    <location>
        <begin position="1863"/>
        <end position="1880"/>
    </location>
</feature>
<keyword evidence="8" id="KW-0732">Signal</keyword>
<feature type="domain" description="Glycosyl hydrolases family 22 (GH22)" evidence="9">
    <location>
        <begin position="1165"/>
        <end position="1183"/>
    </location>
</feature>
<keyword evidence="4" id="KW-1015">Disulfide bond</keyword>
<dbReference type="SUPFAM" id="SSF53955">
    <property type="entry name" value="Lysozyme-like"/>
    <property type="match status" value="7"/>
</dbReference>
<feature type="region of interest" description="Disordered" evidence="7">
    <location>
        <begin position="1235"/>
        <end position="1311"/>
    </location>
</feature>
<name>A0AAD4JYR4_9MUSC</name>
<feature type="region of interest" description="Disordered" evidence="7">
    <location>
        <begin position="1802"/>
        <end position="1880"/>
    </location>
</feature>
<dbReference type="InterPro" id="IPR001916">
    <property type="entry name" value="Glyco_hydro_22"/>
</dbReference>
<keyword evidence="11" id="KW-1185">Reference proteome</keyword>
<feature type="region of interest" description="Disordered" evidence="7">
    <location>
        <begin position="383"/>
        <end position="403"/>
    </location>
</feature>
<keyword evidence="3" id="KW-0929">Antimicrobial</keyword>
<dbReference type="GO" id="GO:0003796">
    <property type="term" value="F:lysozyme activity"/>
    <property type="evidence" value="ECO:0007669"/>
    <property type="project" value="UniProtKB-EC"/>
</dbReference>
<evidence type="ECO:0000256" key="6">
    <source>
        <dbReference type="RuleBase" id="RU004440"/>
    </source>
</evidence>
<comment type="caution">
    <text evidence="10">The sequence shown here is derived from an EMBL/GenBank/DDBJ whole genome shotgun (WGS) entry which is preliminary data.</text>
</comment>
<feature type="region of interest" description="Disordered" evidence="7">
    <location>
        <begin position="1453"/>
        <end position="1492"/>
    </location>
</feature>
<keyword evidence="3" id="KW-0081">Bacteriolytic enzyme</keyword>
<comment type="catalytic activity">
    <reaction evidence="1">
        <text>Hydrolysis of (1-&gt;4)-beta-linkages between N-acetylmuramic acid and N-acetyl-D-glucosamine residues in a peptidoglycan and between N-acetyl-D-glucosamine residues in chitodextrins.</text>
        <dbReference type="EC" id="3.2.1.17"/>
    </reaction>
</comment>
<dbReference type="CDD" id="cd16899">
    <property type="entry name" value="LYZ_C_invert"/>
    <property type="match status" value="7"/>
</dbReference>
<dbReference type="Pfam" id="PF00062">
    <property type="entry name" value="Lys"/>
    <property type="match status" value="7"/>
</dbReference>
<feature type="domain" description="Glycosyl hydrolases family 22 (GH22)" evidence="9">
    <location>
        <begin position="541"/>
        <end position="559"/>
    </location>
</feature>
<feature type="compositionally biased region" description="Low complexity" evidence="7">
    <location>
        <begin position="1536"/>
        <end position="1604"/>
    </location>
</feature>
<feature type="domain" description="Glycosyl hydrolases family 22 (GH22)" evidence="9">
    <location>
        <begin position="855"/>
        <end position="873"/>
    </location>
</feature>
<feature type="domain" description="Glycosyl hydrolases family 22 (GH22)" evidence="9">
    <location>
        <begin position="697"/>
        <end position="715"/>
    </location>
</feature>
<dbReference type="GO" id="GO:0042742">
    <property type="term" value="P:defense response to bacterium"/>
    <property type="evidence" value="ECO:0007669"/>
    <property type="project" value="UniProtKB-KW"/>
</dbReference>
<dbReference type="PROSITE" id="PS51348">
    <property type="entry name" value="GLYCOSYL_HYDROL_F22_2"/>
    <property type="match status" value="7"/>
</dbReference>
<comment type="similarity">
    <text evidence="6">Belongs to the glycosyl hydrolase 22 family.</text>
</comment>
<evidence type="ECO:0000256" key="5">
    <source>
        <dbReference type="ARBA" id="ARBA00023295"/>
    </source>
</evidence>
<accession>A0AAD4JYR4</accession>
<gene>
    <name evidence="10" type="ORF">KR093_009961</name>
</gene>
<evidence type="ECO:0000256" key="7">
    <source>
        <dbReference type="SAM" id="MobiDB-lite"/>
    </source>
</evidence>
<dbReference type="FunFam" id="1.10.530.10:FF:000016">
    <property type="entry name" value="Uncharacterized protein, isoform B"/>
    <property type="match status" value="6"/>
</dbReference>
<dbReference type="PANTHER" id="PTHR11407:SF63">
    <property type="entry name" value="LYSOZYME C"/>
    <property type="match status" value="1"/>
</dbReference>
<evidence type="ECO:0000256" key="3">
    <source>
        <dbReference type="ARBA" id="ARBA00022638"/>
    </source>
</evidence>
<evidence type="ECO:0000313" key="10">
    <source>
        <dbReference type="EMBL" id="KAH8366174.1"/>
    </source>
</evidence>
<feature type="domain" description="Glycosyl hydrolases family 22 (GH22)" evidence="9">
    <location>
        <begin position="1011"/>
        <end position="1029"/>
    </location>
</feature>
<dbReference type="PRINTS" id="PR00135">
    <property type="entry name" value="LYZLACT"/>
</dbReference>
<feature type="domain" description="Glycosyl hydrolases family 22 (GH22)" evidence="9">
    <location>
        <begin position="99"/>
        <end position="117"/>
    </location>
</feature>
<keyword evidence="5" id="KW-0378">Hydrolase</keyword>
<feature type="compositionally biased region" description="Polar residues" evidence="7">
    <location>
        <begin position="1297"/>
        <end position="1311"/>
    </location>
</feature>